<protein>
    <submittedName>
        <fullName evidence="2">(rape) hypothetical protein</fullName>
    </submittedName>
</protein>
<gene>
    <name evidence="2" type="ORF">DARMORV10_A09P35580.1</name>
</gene>
<dbReference type="Proteomes" id="UP001295469">
    <property type="component" value="Chromosome A09"/>
</dbReference>
<proteinExistence type="predicted"/>
<sequence>MASSSAPVANAAVTYSTFGLRRWPPHPLLGFPEHQQEWRDLVIHGFIPANGASHYRPNLKPDSIVKLDRSEASGSDLKNNAATTRVVVCLLIEPYVKFYFSAVRFIAASLAATAIFSMNACSFRRRGSLRQRLRPNATSASERR</sequence>
<evidence type="ECO:0000313" key="2">
    <source>
        <dbReference type="EMBL" id="CAF2044594.1"/>
    </source>
</evidence>
<dbReference type="AlphaFoldDB" id="A0A816P6D3"/>
<feature type="transmembrane region" description="Helical" evidence="1">
    <location>
        <begin position="98"/>
        <end position="123"/>
    </location>
</feature>
<organism evidence="2">
    <name type="scientific">Brassica napus</name>
    <name type="common">Rape</name>
    <dbReference type="NCBI Taxonomy" id="3708"/>
    <lineage>
        <taxon>Eukaryota</taxon>
        <taxon>Viridiplantae</taxon>
        <taxon>Streptophyta</taxon>
        <taxon>Embryophyta</taxon>
        <taxon>Tracheophyta</taxon>
        <taxon>Spermatophyta</taxon>
        <taxon>Magnoliopsida</taxon>
        <taxon>eudicotyledons</taxon>
        <taxon>Gunneridae</taxon>
        <taxon>Pentapetalae</taxon>
        <taxon>rosids</taxon>
        <taxon>malvids</taxon>
        <taxon>Brassicales</taxon>
        <taxon>Brassicaceae</taxon>
        <taxon>Brassiceae</taxon>
        <taxon>Brassica</taxon>
    </lineage>
</organism>
<keyword evidence="1" id="KW-0472">Membrane</keyword>
<keyword evidence="1" id="KW-1133">Transmembrane helix</keyword>
<name>A0A816P6D3_BRANA</name>
<evidence type="ECO:0000256" key="1">
    <source>
        <dbReference type="SAM" id="Phobius"/>
    </source>
</evidence>
<keyword evidence="1" id="KW-0812">Transmembrane</keyword>
<reference evidence="2" key="1">
    <citation type="submission" date="2021-01" db="EMBL/GenBank/DDBJ databases">
        <authorList>
            <consortium name="Genoscope - CEA"/>
            <person name="William W."/>
        </authorList>
    </citation>
    <scope>NUCLEOTIDE SEQUENCE</scope>
</reference>
<dbReference type="EMBL" id="HG994363">
    <property type="protein sequence ID" value="CAF2044594.1"/>
    <property type="molecule type" value="Genomic_DNA"/>
</dbReference>
<accession>A0A816P6D3</accession>